<dbReference type="Proteomes" id="UP000887579">
    <property type="component" value="Unplaced"/>
</dbReference>
<sequence>RVLGQNPGPFTLQGTNTYLVGSGKSKILIDTGEQNIKEYIDKLSEALGSDCKIEAIIITHWHGDHIGGIPGVIKLIGCDIPVYKFKRSDNVVETDYNYNYIDHDHEVKVDGATLQLLYTPGHTADHMAILHKEENALFSGDCILGEGSAVFEDLHSYMNSLNKFLEIKPDKIYPGHGPVVNNPQNKIEEYIKHRMQRENDI</sequence>
<name>A0AC34GIV2_9BILA</name>
<protein>
    <submittedName>
        <fullName evidence="2">Metallo-beta-lactamase domain-containing protein</fullName>
    </submittedName>
</protein>
<proteinExistence type="predicted"/>
<dbReference type="WBParaSite" id="ES5_v2.g29604.t1">
    <property type="protein sequence ID" value="ES5_v2.g29604.t1"/>
    <property type="gene ID" value="ES5_v2.g29604"/>
</dbReference>
<accession>A0AC34GIV2</accession>
<reference evidence="2" key="1">
    <citation type="submission" date="2022-11" db="UniProtKB">
        <authorList>
            <consortium name="WormBaseParasite"/>
        </authorList>
    </citation>
    <scope>IDENTIFICATION</scope>
</reference>
<evidence type="ECO:0000313" key="1">
    <source>
        <dbReference type="Proteomes" id="UP000887579"/>
    </source>
</evidence>
<organism evidence="1 2">
    <name type="scientific">Panagrolaimus sp. ES5</name>
    <dbReference type="NCBI Taxonomy" id="591445"/>
    <lineage>
        <taxon>Eukaryota</taxon>
        <taxon>Metazoa</taxon>
        <taxon>Ecdysozoa</taxon>
        <taxon>Nematoda</taxon>
        <taxon>Chromadorea</taxon>
        <taxon>Rhabditida</taxon>
        <taxon>Tylenchina</taxon>
        <taxon>Panagrolaimomorpha</taxon>
        <taxon>Panagrolaimoidea</taxon>
        <taxon>Panagrolaimidae</taxon>
        <taxon>Panagrolaimus</taxon>
    </lineage>
</organism>
<evidence type="ECO:0000313" key="2">
    <source>
        <dbReference type="WBParaSite" id="ES5_v2.g29604.t1"/>
    </source>
</evidence>